<evidence type="ECO:0000313" key="2">
    <source>
        <dbReference type="Proteomes" id="UP000727407"/>
    </source>
</evidence>
<accession>A0A8J4TNF5</accession>
<feature type="non-terminal residue" evidence="1">
    <location>
        <position position="67"/>
    </location>
</feature>
<proteinExistence type="predicted"/>
<evidence type="ECO:0000313" key="1">
    <source>
        <dbReference type="EMBL" id="KAF5898480.1"/>
    </source>
</evidence>
<feature type="non-terminal residue" evidence="1">
    <location>
        <position position="1"/>
    </location>
</feature>
<keyword evidence="2" id="KW-1185">Reference proteome</keyword>
<reference evidence="1" key="1">
    <citation type="submission" date="2020-07" db="EMBL/GenBank/DDBJ databases">
        <title>Clarias magur genome sequencing, assembly and annotation.</title>
        <authorList>
            <person name="Kushwaha B."/>
            <person name="Kumar R."/>
            <person name="Das P."/>
            <person name="Joshi C.G."/>
            <person name="Kumar D."/>
            <person name="Nagpure N.S."/>
            <person name="Pandey M."/>
            <person name="Agarwal S."/>
            <person name="Srivastava S."/>
            <person name="Singh M."/>
            <person name="Sahoo L."/>
            <person name="Jayasankar P."/>
            <person name="Meher P.K."/>
            <person name="Koringa P.G."/>
            <person name="Iquebal M.A."/>
            <person name="Das S.P."/>
            <person name="Bit A."/>
            <person name="Patnaik S."/>
            <person name="Patel N."/>
            <person name="Shah T.M."/>
            <person name="Hinsu A."/>
            <person name="Jena J.K."/>
        </authorList>
    </citation>
    <scope>NUCLEOTIDE SEQUENCE</scope>
    <source>
        <strain evidence="1">CIFAMagur01</strain>
        <tissue evidence="1">Testis</tissue>
    </source>
</reference>
<sequence>FLPQEERERVNKELCTDTACLMELPLACLNEILVRMYVRSRRCSFVQHINRSVSLSAPALSWSASRQ</sequence>
<dbReference type="AlphaFoldDB" id="A0A8J4TNF5"/>
<comment type="caution">
    <text evidence="1">The sequence shown here is derived from an EMBL/GenBank/DDBJ whole genome shotgun (WGS) entry which is preliminary data.</text>
</comment>
<dbReference type="Proteomes" id="UP000727407">
    <property type="component" value="Unassembled WGS sequence"/>
</dbReference>
<organism evidence="1 2">
    <name type="scientific">Clarias magur</name>
    <name type="common">Asian catfish</name>
    <name type="synonym">Macropteronotus magur</name>
    <dbReference type="NCBI Taxonomy" id="1594786"/>
    <lineage>
        <taxon>Eukaryota</taxon>
        <taxon>Metazoa</taxon>
        <taxon>Chordata</taxon>
        <taxon>Craniata</taxon>
        <taxon>Vertebrata</taxon>
        <taxon>Euteleostomi</taxon>
        <taxon>Actinopterygii</taxon>
        <taxon>Neopterygii</taxon>
        <taxon>Teleostei</taxon>
        <taxon>Ostariophysi</taxon>
        <taxon>Siluriformes</taxon>
        <taxon>Clariidae</taxon>
        <taxon>Clarias</taxon>
    </lineage>
</organism>
<gene>
    <name evidence="1" type="ORF">DAT39_011809</name>
</gene>
<protein>
    <submittedName>
        <fullName evidence="1">Uncharacterized protein</fullName>
    </submittedName>
</protein>
<name>A0A8J4TNF5_CLAMG</name>
<dbReference type="EMBL" id="QNUK01000198">
    <property type="protein sequence ID" value="KAF5898480.1"/>
    <property type="molecule type" value="Genomic_DNA"/>
</dbReference>